<feature type="binding site" evidence="9">
    <location>
        <position position="130"/>
    </location>
    <ligand>
        <name>substrate</name>
    </ligand>
</feature>
<dbReference type="RefSeq" id="WP_070741332.1">
    <property type="nucleotide sequence ID" value="NZ_MDZA01000055.1"/>
</dbReference>
<dbReference type="PROSITE" id="PS51464">
    <property type="entry name" value="SIS"/>
    <property type="match status" value="1"/>
</dbReference>
<comment type="caution">
    <text evidence="11">The sequence shown here is derived from an EMBL/GenBank/DDBJ whole genome shotgun (WGS) entry which is preliminary data.</text>
</comment>
<dbReference type="EC" id="5.3.1.28" evidence="9"/>
<dbReference type="InterPro" id="IPR001347">
    <property type="entry name" value="SIS_dom"/>
</dbReference>
<evidence type="ECO:0000256" key="1">
    <source>
        <dbReference type="ARBA" id="ARBA00000348"/>
    </source>
</evidence>
<name>A0A1G1TKT9_9BACT</name>
<keyword evidence="7 9" id="KW-0413">Isomerase</keyword>
<dbReference type="Pfam" id="PF13580">
    <property type="entry name" value="SIS_2"/>
    <property type="match status" value="1"/>
</dbReference>
<feature type="binding site" evidence="9">
    <location>
        <position position="67"/>
    </location>
    <ligand>
        <name>Zn(2+)</name>
        <dbReference type="ChEBI" id="CHEBI:29105"/>
    </ligand>
</feature>
<comment type="catalytic activity">
    <reaction evidence="1 9">
        <text>2 D-sedoheptulose 7-phosphate = D-glycero-alpha-D-manno-heptose 7-phosphate + D-glycero-beta-D-manno-heptose 7-phosphate</text>
        <dbReference type="Rhea" id="RHEA:27489"/>
        <dbReference type="ChEBI" id="CHEBI:57483"/>
        <dbReference type="ChEBI" id="CHEBI:60203"/>
        <dbReference type="ChEBI" id="CHEBI:60204"/>
        <dbReference type="EC" id="5.3.1.28"/>
    </reaction>
</comment>
<evidence type="ECO:0000259" key="10">
    <source>
        <dbReference type="PROSITE" id="PS51464"/>
    </source>
</evidence>
<dbReference type="InterPro" id="IPR004515">
    <property type="entry name" value="Phosphoheptose_Isoase"/>
</dbReference>
<keyword evidence="8 9" id="KW-0119">Carbohydrate metabolism</keyword>
<dbReference type="HAMAP" id="MF_00067">
    <property type="entry name" value="GmhA"/>
    <property type="match status" value="1"/>
</dbReference>
<dbReference type="InterPro" id="IPR046348">
    <property type="entry name" value="SIS_dom_sf"/>
</dbReference>
<dbReference type="CDD" id="cd05006">
    <property type="entry name" value="SIS_GmhA"/>
    <property type="match status" value="1"/>
</dbReference>
<dbReference type="GO" id="GO:0097367">
    <property type="term" value="F:carbohydrate derivative binding"/>
    <property type="evidence" value="ECO:0007669"/>
    <property type="project" value="InterPro"/>
</dbReference>
<dbReference type="PANTHER" id="PTHR30390:SF7">
    <property type="entry name" value="PHOSPHOHEPTOSE ISOMERASE"/>
    <property type="match status" value="1"/>
</dbReference>
<evidence type="ECO:0000256" key="8">
    <source>
        <dbReference type="ARBA" id="ARBA00023277"/>
    </source>
</evidence>
<dbReference type="GO" id="GO:0008968">
    <property type="term" value="F:D-sedoheptulose 7-phosphate isomerase activity"/>
    <property type="evidence" value="ECO:0007669"/>
    <property type="project" value="UniProtKB-UniRule"/>
</dbReference>
<evidence type="ECO:0000256" key="9">
    <source>
        <dbReference type="HAMAP-Rule" id="MF_00067"/>
    </source>
</evidence>
<dbReference type="PANTHER" id="PTHR30390">
    <property type="entry name" value="SEDOHEPTULOSE 7-PHOSPHATE ISOMERASE / DNAA INITIATOR-ASSOCIATING FACTOR FOR REPLICATION INITIATION"/>
    <property type="match status" value="1"/>
</dbReference>
<dbReference type="GO" id="GO:2001061">
    <property type="term" value="P:D-glycero-D-manno-heptose 7-phosphate biosynthetic process"/>
    <property type="evidence" value="ECO:0007669"/>
    <property type="project" value="UniProtKB-UniPathway"/>
</dbReference>
<dbReference type="Proteomes" id="UP000177506">
    <property type="component" value="Unassembled WGS sequence"/>
</dbReference>
<organism evidence="11 12">
    <name type="scientific">Hymenobacter coccineus</name>
    <dbReference type="NCBI Taxonomy" id="1908235"/>
    <lineage>
        <taxon>Bacteria</taxon>
        <taxon>Pseudomonadati</taxon>
        <taxon>Bacteroidota</taxon>
        <taxon>Cytophagia</taxon>
        <taxon>Cytophagales</taxon>
        <taxon>Hymenobacteraceae</taxon>
        <taxon>Hymenobacter</taxon>
    </lineage>
</organism>
<comment type="subcellular location">
    <subcellularLocation>
        <location evidence="2 9">Cytoplasm</location>
    </subcellularLocation>
</comment>
<dbReference type="UniPathway" id="UPA00041">
    <property type="reaction ID" value="UER00436"/>
</dbReference>
<feature type="binding site" evidence="9">
    <location>
        <begin position="99"/>
        <end position="100"/>
    </location>
    <ligand>
        <name>substrate</name>
    </ligand>
</feature>
<comment type="pathway">
    <text evidence="9">Carbohydrate biosynthesis; D-glycero-D-manno-heptose 7-phosphate biosynthesis; D-glycero-alpha-D-manno-heptose 7-phosphate and D-glycero-beta-D-manno-heptose 7-phosphate from sedoheptulose 7-phosphate: step 1/1.</text>
</comment>
<feature type="binding site" evidence="9">
    <location>
        <position position="178"/>
    </location>
    <ligand>
        <name>Zn(2+)</name>
        <dbReference type="ChEBI" id="CHEBI:29105"/>
    </ligand>
</feature>
<comment type="similarity">
    <text evidence="3 9">Belongs to the SIS family. GmhA subfamily.</text>
</comment>
<dbReference type="NCBIfam" id="TIGR00441">
    <property type="entry name" value="gmhA"/>
    <property type="match status" value="1"/>
</dbReference>
<evidence type="ECO:0000313" key="12">
    <source>
        <dbReference type="Proteomes" id="UP000177506"/>
    </source>
</evidence>
<evidence type="ECO:0000313" key="11">
    <source>
        <dbReference type="EMBL" id="OGX91482.1"/>
    </source>
</evidence>
<evidence type="ECO:0000256" key="4">
    <source>
        <dbReference type="ARBA" id="ARBA00022490"/>
    </source>
</evidence>
<feature type="binding site" evidence="9">
    <location>
        <position position="71"/>
    </location>
    <ligand>
        <name>substrate</name>
    </ligand>
</feature>
<proteinExistence type="inferred from homology"/>
<keyword evidence="12" id="KW-1185">Reference proteome</keyword>
<dbReference type="GO" id="GO:0008270">
    <property type="term" value="F:zinc ion binding"/>
    <property type="evidence" value="ECO:0007669"/>
    <property type="project" value="UniProtKB-UniRule"/>
</dbReference>
<accession>A0A1G1TKT9</accession>
<dbReference type="GO" id="GO:0005737">
    <property type="term" value="C:cytoplasm"/>
    <property type="evidence" value="ECO:0007669"/>
    <property type="project" value="UniProtKB-SubCell"/>
</dbReference>
<feature type="binding site" evidence="9">
    <location>
        <position position="186"/>
    </location>
    <ligand>
        <name>Zn(2+)</name>
        <dbReference type="ChEBI" id="CHEBI:29105"/>
    </ligand>
</feature>
<dbReference type="GO" id="GO:0005975">
    <property type="term" value="P:carbohydrate metabolic process"/>
    <property type="evidence" value="ECO:0007669"/>
    <property type="project" value="UniProtKB-UniRule"/>
</dbReference>
<dbReference type="AlphaFoldDB" id="A0A1G1TKT9"/>
<dbReference type="InterPro" id="IPR035461">
    <property type="entry name" value="GmhA/DiaA"/>
</dbReference>
<keyword evidence="5 9" id="KW-0479">Metal-binding</keyword>
<evidence type="ECO:0000256" key="3">
    <source>
        <dbReference type="ARBA" id="ARBA00009894"/>
    </source>
</evidence>
<feature type="binding site" evidence="9">
    <location>
        <position position="178"/>
    </location>
    <ligand>
        <name>substrate</name>
    </ligand>
</feature>
<dbReference type="InterPro" id="IPR050099">
    <property type="entry name" value="SIS_GmhA/DiaA_subfam"/>
</dbReference>
<comment type="cofactor">
    <cofactor evidence="9">
        <name>Zn(2+)</name>
        <dbReference type="ChEBI" id="CHEBI:29105"/>
    </cofactor>
    <text evidence="9">Binds 1 zinc ion per subunit.</text>
</comment>
<comment type="function">
    <text evidence="9">Catalyzes the isomerization of sedoheptulose 7-phosphate in D-glycero-D-manno-heptose 7-phosphate.</text>
</comment>
<protein>
    <recommendedName>
        <fullName evidence="9">Phosphoheptose isomerase</fullName>
        <ecNumber evidence="9">5.3.1.28</ecNumber>
    </recommendedName>
    <alternativeName>
        <fullName evidence="9">Sedoheptulose 7-phosphate isomerase</fullName>
    </alternativeName>
</protein>
<sequence>MPHPTTALTATIHAELAEARAVLDRFLADETNLARIAETAELMAHCLRNGGKILTCGNGGSLCDAQHFAEELSGRYRADRRALAAIALTDASHMTCVANDYGFEFVFSRFVEALGRPGDVLLALSTSGNSPNVLRAAEAARALGMQVVALTGKDGGALASSCDVEIRAPHSGYADRIQEIHIKVIHILIMLIEQLVID</sequence>
<dbReference type="SUPFAM" id="SSF53697">
    <property type="entry name" value="SIS domain"/>
    <property type="match status" value="1"/>
</dbReference>
<dbReference type="NCBIfam" id="NF001628">
    <property type="entry name" value="PRK00414.1"/>
    <property type="match status" value="1"/>
</dbReference>
<keyword evidence="4 9" id="KW-0963">Cytoplasm</keyword>
<dbReference type="Gene3D" id="3.40.50.10490">
    <property type="entry name" value="Glucose-6-phosphate isomerase like protein, domain 1"/>
    <property type="match status" value="1"/>
</dbReference>
<evidence type="ECO:0000256" key="7">
    <source>
        <dbReference type="ARBA" id="ARBA00023235"/>
    </source>
</evidence>
<evidence type="ECO:0000256" key="5">
    <source>
        <dbReference type="ARBA" id="ARBA00022723"/>
    </source>
</evidence>
<gene>
    <name evidence="9" type="primary">gmhA</name>
    <name evidence="11" type="ORF">BEN49_04730</name>
</gene>
<feature type="binding site" evidence="9">
    <location>
        <begin position="125"/>
        <end position="127"/>
    </location>
    <ligand>
        <name>substrate</name>
    </ligand>
</feature>
<evidence type="ECO:0000256" key="6">
    <source>
        <dbReference type="ARBA" id="ARBA00022833"/>
    </source>
</evidence>
<reference evidence="11 12" key="1">
    <citation type="submission" date="2016-08" db="EMBL/GenBank/DDBJ databases">
        <title>Hymenobacter coccineus sp. nov., Hymenobacter lapidarius sp. nov. and Hymenobacter glacialis sp. nov., isolated from Antarctic soil.</title>
        <authorList>
            <person name="Sedlacek I."/>
            <person name="Kralova S."/>
            <person name="Kyrova K."/>
            <person name="Maslanova I."/>
            <person name="Stankova E."/>
            <person name="Vrbovska V."/>
            <person name="Nemec M."/>
            <person name="Bartak M."/>
            <person name="Svec P."/>
            <person name="Busse H.-J."/>
            <person name="Pantucek R."/>
        </authorList>
    </citation>
    <scope>NUCLEOTIDE SEQUENCE [LARGE SCALE GENOMIC DNA]</scope>
    <source>
        <strain evidence="11 12">CCM 8649</strain>
    </source>
</reference>
<feature type="binding site" evidence="9">
    <location>
        <position position="71"/>
    </location>
    <ligand>
        <name>Zn(2+)</name>
        <dbReference type="ChEBI" id="CHEBI:29105"/>
    </ligand>
</feature>
<feature type="domain" description="SIS" evidence="10">
    <location>
        <begin position="43"/>
        <end position="198"/>
    </location>
</feature>
<evidence type="ECO:0000256" key="2">
    <source>
        <dbReference type="ARBA" id="ARBA00004496"/>
    </source>
</evidence>
<keyword evidence="6 9" id="KW-0862">Zinc</keyword>
<dbReference type="EMBL" id="MDZA01000055">
    <property type="protein sequence ID" value="OGX91482.1"/>
    <property type="molecule type" value="Genomic_DNA"/>
</dbReference>
<feature type="binding site" evidence="9">
    <location>
        <begin position="58"/>
        <end position="60"/>
    </location>
    <ligand>
        <name>substrate</name>
    </ligand>
</feature>
<comment type="miscellaneous">
    <text evidence="9">The reaction produces a racemic mixture of D-glycero-alpha-D-manno-heptose 7-phosphate and D-glycero-beta-D-manno-heptose 7-phosphate.</text>
</comment>